<sequence>MGNKCCFASPPPATPPPGPPPPMGEWVLVPVDHAPTPKAPLPTMPAIPPPMKEEEKDENSVACPSPALSMKAEEEPVTVTAWTPTDTPIALPIALPTTTPSSPQKRRAFASKRHGSSASTCGSSSSSLTPGCHMANRAACRRGACGAQVEKEKRASVAAAAAEQRRASLKSMLSRRGSMDAAVAAHAAVAGQRRASLT</sequence>
<evidence type="ECO:0000256" key="1">
    <source>
        <dbReference type="SAM" id="MobiDB-lite"/>
    </source>
</evidence>
<feature type="compositionally biased region" description="Pro residues" evidence="1">
    <location>
        <begin position="37"/>
        <end position="50"/>
    </location>
</feature>
<evidence type="ECO:0000313" key="2">
    <source>
        <dbReference type="EMBL" id="CEM43366.1"/>
    </source>
</evidence>
<feature type="compositionally biased region" description="Low complexity" evidence="1">
    <location>
        <begin position="116"/>
        <end position="127"/>
    </location>
</feature>
<dbReference type="AlphaFoldDB" id="A0A0G4HGY5"/>
<feature type="region of interest" description="Disordered" evidence="1">
    <location>
        <begin position="1"/>
        <end position="63"/>
    </location>
</feature>
<dbReference type="VEuPathDB" id="CryptoDB:Cvel_27485"/>
<proteinExistence type="predicted"/>
<accession>A0A0G4HGY5</accession>
<gene>
    <name evidence="2" type="ORF">Cvel_27485</name>
</gene>
<organism evidence="2">
    <name type="scientific">Chromera velia CCMP2878</name>
    <dbReference type="NCBI Taxonomy" id="1169474"/>
    <lineage>
        <taxon>Eukaryota</taxon>
        <taxon>Sar</taxon>
        <taxon>Alveolata</taxon>
        <taxon>Colpodellida</taxon>
        <taxon>Chromeraceae</taxon>
        <taxon>Chromera</taxon>
    </lineage>
</organism>
<name>A0A0G4HGY5_9ALVE</name>
<feature type="region of interest" description="Disordered" evidence="1">
    <location>
        <begin position="90"/>
        <end position="129"/>
    </location>
</feature>
<feature type="compositionally biased region" description="Pro residues" evidence="1">
    <location>
        <begin position="9"/>
        <end position="23"/>
    </location>
</feature>
<feature type="compositionally biased region" description="Basic residues" evidence="1">
    <location>
        <begin position="104"/>
        <end position="115"/>
    </location>
</feature>
<reference evidence="2" key="1">
    <citation type="submission" date="2014-11" db="EMBL/GenBank/DDBJ databases">
        <authorList>
            <person name="Otto D Thomas"/>
            <person name="Naeem Raeece"/>
        </authorList>
    </citation>
    <scope>NUCLEOTIDE SEQUENCE</scope>
</reference>
<protein>
    <submittedName>
        <fullName evidence="2">Uncharacterized protein</fullName>
    </submittedName>
</protein>
<dbReference type="EMBL" id="CDMZ01002669">
    <property type="protein sequence ID" value="CEM43366.1"/>
    <property type="molecule type" value="Genomic_DNA"/>
</dbReference>